<reference evidence="1" key="1">
    <citation type="submission" date="2020-06" db="EMBL/GenBank/DDBJ databases">
        <authorList>
            <person name="Li T."/>
            <person name="Hu X."/>
            <person name="Zhang T."/>
            <person name="Song X."/>
            <person name="Zhang H."/>
            <person name="Dai N."/>
            <person name="Sheng W."/>
            <person name="Hou X."/>
            <person name="Wei L."/>
        </authorList>
    </citation>
    <scope>NUCLEOTIDE SEQUENCE</scope>
    <source>
        <strain evidence="1">G02</strain>
        <tissue evidence="1">Leaf</tissue>
    </source>
</reference>
<gene>
    <name evidence="1" type="ORF">Sradi_5739400</name>
</gene>
<accession>A0AAW2L5N5</accession>
<name>A0AAW2L5N5_SESRA</name>
<dbReference type="PANTHER" id="PTHR10775">
    <property type="entry name" value="OS08G0208400 PROTEIN"/>
    <property type="match status" value="1"/>
</dbReference>
<protein>
    <submittedName>
        <fullName evidence="1">Uncharacterized protein</fullName>
    </submittedName>
</protein>
<feature type="non-terminal residue" evidence="1">
    <location>
        <position position="318"/>
    </location>
</feature>
<dbReference type="Pfam" id="PF02992">
    <property type="entry name" value="Transposase_21"/>
    <property type="match status" value="1"/>
</dbReference>
<dbReference type="PANTHER" id="PTHR10775:SF177">
    <property type="entry name" value="TNP2, PARTIAL"/>
    <property type="match status" value="1"/>
</dbReference>
<organism evidence="1">
    <name type="scientific">Sesamum radiatum</name>
    <name type="common">Black benniseed</name>
    <dbReference type="NCBI Taxonomy" id="300843"/>
    <lineage>
        <taxon>Eukaryota</taxon>
        <taxon>Viridiplantae</taxon>
        <taxon>Streptophyta</taxon>
        <taxon>Embryophyta</taxon>
        <taxon>Tracheophyta</taxon>
        <taxon>Spermatophyta</taxon>
        <taxon>Magnoliopsida</taxon>
        <taxon>eudicotyledons</taxon>
        <taxon>Gunneridae</taxon>
        <taxon>Pentapetalae</taxon>
        <taxon>asterids</taxon>
        <taxon>lamiids</taxon>
        <taxon>Lamiales</taxon>
        <taxon>Pedaliaceae</taxon>
        <taxon>Sesamum</taxon>
    </lineage>
</organism>
<dbReference type="AlphaFoldDB" id="A0AAW2L5N5"/>
<proteinExistence type="predicted"/>
<dbReference type="InterPro" id="IPR004242">
    <property type="entry name" value="Transposase_21"/>
</dbReference>
<reference evidence="1" key="2">
    <citation type="journal article" date="2024" name="Plant">
        <title>Genomic evolution and insights into agronomic trait innovations of Sesamum species.</title>
        <authorList>
            <person name="Miao H."/>
            <person name="Wang L."/>
            <person name="Qu L."/>
            <person name="Liu H."/>
            <person name="Sun Y."/>
            <person name="Le M."/>
            <person name="Wang Q."/>
            <person name="Wei S."/>
            <person name="Zheng Y."/>
            <person name="Lin W."/>
            <person name="Duan Y."/>
            <person name="Cao H."/>
            <person name="Xiong S."/>
            <person name="Wang X."/>
            <person name="Wei L."/>
            <person name="Li C."/>
            <person name="Ma Q."/>
            <person name="Ju M."/>
            <person name="Zhao R."/>
            <person name="Li G."/>
            <person name="Mu C."/>
            <person name="Tian Q."/>
            <person name="Mei H."/>
            <person name="Zhang T."/>
            <person name="Gao T."/>
            <person name="Zhang H."/>
        </authorList>
    </citation>
    <scope>NUCLEOTIDE SEQUENCE</scope>
    <source>
        <strain evidence="1">G02</strain>
    </source>
</reference>
<evidence type="ECO:0000313" key="1">
    <source>
        <dbReference type="EMBL" id="KAL0313401.1"/>
    </source>
</evidence>
<comment type="caution">
    <text evidence="1">The sequence shown here is derived from an EMBL/GenBank/DDBJ whole genome shotgun (WGS) entry which is preliminary data.</text>
</comment>
<sequence length="318" mass="36811">MADKTMNMILELMKDVLPKDNLVPSSFYWARKLPSGIWLGYKNIDACRYDCLLFWKENEHDNFCPVCNEPRWKYNDGKGKWIPIKSMCLSHLADSIAWKDFDIQYPDFARDPCNIKLGLATDAFNPCGNMSNSYNSKRIRSKIFYMGHRRYLVNDHPYRKSKLFDEKNICDSVLGTLLNIEEKTKDTEKAREDLHDLNIRKELHLQKHGSTIVKPKACYTLSPSEKKGLCDFLKSVKFPDGYAANISRCIKDGKISGLKSHDCHVLLQRLISVGIRGYLNKDVTKALFELGEFFRILCSKTLKVEDIEKLERNIPLIL</sequence>
<dbReference type="EMBL" id="JACGWJ010000026">
    <property type="protein sequence ID" value="KAL0313401.1"/>
    <property type="molecule type" value="Genomic_DNA"/>
</dbReference>